<proteinExistence type="predicted"/>
<dbReference type="EMBL" id="CADCVM010000326">
    <property type="protein sequence ID" value="CAA9509516.1"/>
    <property type="molecule type" value="Genomic_DNA"/>
</dbReference>
<gene>
    <name evidence="2" type="ORF">AVDCRST_MAG05-2939</name>
</gene>
<name>A0A6J4SZL2_9ACTN</name>
<evidence type="ECO:0000313" key="2">
    <source>
        <dbReference type="EMBL" id="CAA9509516.1"/>
    </source>
</evidence>
<accession>A0A6J4SZL2</accession>
<feature type="compositionally biased region" description="Basic residues" evidence="1">
    <location>
        <begin position="33"/>
        <end position="49"/>
    </location>
</feature>
<reference evidence="2" key="1">
    <citation type="submission" date="2020-02" db="EMBL/GenBank/DDBJ databases">
        <authorList>
            <person name="Meier V. D."/>
        </authorList>
    </citation>
    <scope>NUCLEOTIDE SEQUENCE</scope>
    <source>
        <strain evidence="2">AVDCRST_MAG05</strain>
    </source>
</reference>
<organism evidence="2">
    <name type="scientific">uncultured Rubrobacteraceae bacterium</name>
    <dbReference type="NCBI Taxonomy" id="349277"/>
    <lineage>
        <taxon>Bacteria</taxon>
        <taxon>Bacillati</taxon>
        <taxon>Actinomycetota</taxon>
        <taxon>Rubrobacteria</taxon>
        <taxon>Rubrobacterales</taxon>
        <taxon>Rubrobacteraceae</taxon>
        <taxon>environmental samples</taxon>
    </lineage>
</organism>
<feature type="compositionally biased region" description="Basic and acidic residues" evidence="1">
    <location>
        <begin position="13"/>
        <end position="28"/>
    </location>
</feature>
<sequence>GQRTWSLRGENTGPERVRGEPPLRREGEGGAGVRRRHHPLRPRRRRRTVRPGAGLLRRGGARGAHGDHRLGELVEQVQPRPARPLAGALGTGPLEGNAL</sequence>
<evidence type="ECO:0000256" key="1">
    <source>
        <dbReference type="SAM" id="MobiDB-lite"/>
    </source>
</evidence>
<feature type="non-terminal residue" evidence="2">
    <location>
        <position position="99"/>
    </location>
</feature>
<dbReference type="AlphaFoldDB" id="A0A6J4SZL2"/>
<protein>
    <submittedName>
        <fullName evidence="2">Uncharacterized protein</fullName>
    </submittedName>
</protein>
<feature type="non-terminal residue" evidence="2">
    <location>
        <position position="1"/>
    </location>
</feature>
<feature type="region of interest" description="Disordered" evidence="1">
    <location>
        <begin position="1"/>
        <end position="99"/>
    </location>
</feature>